<dbReference type="CDD" id="cd04301">
    <property type="entry name" value="NAT_SF"/>
    <property type="match status" value="1"/>
</dbReference>
<dbReference type="PANTHER" id="PTHR42685">
    <property type="entry name" value="GERANYLGERANYL DIPHOSPHATE REDUCTASE"/>
    <property type="match status" value="1"/>
</dbReference>
<comment type="caution">
    <text evidence="2">The sequence shown here is derived from an EMBL/GenBank/DDBJ whole genome shotgun (WGS) entry which is preliminary data.</text>
</comment>
<evidence type="ECO:0000259" key="1">
    <source>
        <dbReference type="PROSITE" id="PS51186"/>
    </source>
</evidence>
<dbReference type="PROSITE" id="PS51186">
    <property type="entry name" value="GNAT"/>
    <property type="match status" value="1"/>
</dbReference>
<proteinExistence type="predicted"/>
<name>A0A1F7SEA4_9BACT</name>
<protein>
    <recommendedName>
        <fullName evidence="1">N-acetyltransferase domain-containing protein</fullName>
    </recommendedName>
</protein>
<dbReference type="EMBL" id="MGDI01000033">
    <property type="protein sequence ID" value="OGL52106.1"/>
    <property type="molecule type" value="Genomic_DNA"/>
</dbReference>
<evidence type="ECO:0000313" key="2">
    <source>
        <dbReference type="EMBL" id="OGL52106.1"/>
    </source>
</evidence>
<dbReference type="Proteomes" id="UP000178082">
    <property type="component" value="Unassembled WGS sequence"/>
</dbReference>
<dbReference type="AlphaFoldDB" id="A0A1F7SEA4"/>
<dbReference type="InterPro" id="IPR000182">
    <property type="entry name" value="GNAT_dom"/>
</dbReference>
<dbReference type="PANTHER" id="PTHR42685:SF22">
    <property type="entry name" value="CONDITIONED MEDIUM FACTOR RECEPTOR 1"/>
    <property type="match status" value="1"/>
</dbReference>
<dbReference type="STRING" id="1817883.A3G31_06715"/>
<dbReference type="InterPro" id="IPR036188">
    <property type="entry name" value="FAD/NAD-bd_sf"/>
</dbReference>
<organism evidence="2 3">
    <name type="scientific">Candidatus Schekmanbacteria bacterium RIFCSPLOWO2_12_FULL_38_15</name>
    <dbReference type="NCBI Taxonomy" id="1817883"/>
    <lineage>
        <taxon>Bacteria</taxon>
        <taxon>Candidatus Schekmaniibacteriota</taxon>
    </lineage>
</organism>
<evidence type="ECO:0000313" key="3">
    <source>
        <dbReference type="Proteomes" id="UP000178082"/>
    </source>
</evidence>
<dbReference type="SUPFAM" id="SSF55729">
    <property type="entry name" value="Acyl-CoA N-acyltransferases (Nat)"/>
    <property type="match status" value="1"/>
</dbReference>
<reference evidence="2 3" key="1">
    <citation type="journal article" date="2016" name="Nat. Commun.">
        <title>Thousands of microbial genomes shed light on interconnected biogeochemical processes in an aquifer system.</title>
        <authorList>
            <person name="Anantharaman K."/>
            <person name="Brown C.T."/>
            <person name="Hug L.A."/>
            <person name="Sharon I."/>
            <person name="Castelle C.J."/>
            <person name="Probst A.J."/>
            <person name="Thomas B.C."/>
            <person name="Singh A."/>
            <person name="Wilkins M.J."/>
            <person name="Karaoz U."/>
            <person name="Brodie E.L."/>
            <person name="Williams K.H."/>
            <person name="Hubbard S.S."/>
            <person name="Banfield J.F."/>
        </authorList>
    </citation>
    <scope>NUCLEOTIDE SEQUENCE [LARGE SCALE GENOMIC DNA]</scope>
</reference>
<accession>A0A1F7SEA4</accession>
<dbReference type="InterPro" id="IPR050407">
    <property type="entry name" value="Geranylgeranyl_reductase"/>
</dbReference>
<dbReference type="Pfam" id="PF00583">
    <property type="entry name" value="Acetyltransf_1"/>
    <property type="match status" value="1"/>
</dbReference>
<feature type="domain" description="N-acetyltransferase" evidence="1">
    <location>
        <begin position="421"/>
        <end position="562"/>
    </location>
</feature>
<dbReference type="SUPFAM" id="SSF51905">
    <property type="entry name" value="FAD/NAD(P)-binding domain"/>
    <property type="match status" value="1"/>
</dbReference>
<sequence length="562" mass="63145">MAIIGGGPAGSSCAIKLLQESKNLGRKLRVVIFEGKDYDIHFNQCVGVLSPPLQSILEKELGLFLPSELIKRQIYGYRLHGPGQEILLVGQDASEPTYTVRRVKFDKYLLNCARELGAEVLRTRVSYLEFIRKEGIDEVRIYSDSTYLKADVVVGAFGLDEMMLSVLEEATSKDGNYSRPNKVLKTYIAKFHTTGGFIRQKLGNIIYAYLVPVLVPNIEFGAITPKADHIIINIAGEKVSSSDMDAFLSLPEVKEHLPEFNRDEMFYYEGRFPTAPARNPFGYRYVTAGDATGWMRPFKGKGINVAIVTGIKAAETMLEFGINREAFENYANSCRELLDDYIYGSGVRLLCKYGPSLVLTHLIELAKVNPSIYEALYNSVSGQETYKNIIKSMFKPVLIRKMAQGVIKSYLQKKGGKMSEVKIRKLTTRDIDSVMKIDEKITGKPQEAYWAGKIASYLSREPDACLAAEIENKVVGFLLGDIRGWEYTIPLCGWIDIMGVDINYQGKGVGKMLVESLFEYFKSSGVETVMTVVDWNDGDLIDYFRSHGFERGEYINLVKKLK</sequence>
<dbReference type="Gene3D" id="3.40.630.30">
    <property type="match status" value="1"/>
</dbReference>
<dbReference type="Gene3D" id="3.50.50.60">
    <property type="entry name" value="FAD/NAD(P)-binding domain"/>
    <property type="match status" value="1"/>
</dbReference>
<dbReference type="GO" id="GO:0016747">
    <property type="term" value="F:acyltransferase activity, transferring groups other than amino-acyl groups"/>
    <property type="evidence" value="ECO:0007669"/>
    <property type="project" value="InterPro"/>
</dbReference>
<dbReference type="InterPro" id="IPR016181">
    <property type="entry name" value="Acyl_CoA_acyltransferase"/>
</dbReference>
<gene>
    <name evidence="2" type="ORF">A3G31_06715</name>
</gene>